<dbReference type="VEuPathDB" id="FungiDB:HpaG814651"/>
<proteinExistence type="predicted"/>
<dbReference type="InParanoid" id="M4C6B9"/>
<accession>M4C6B9</accession>
<dbReference type="EMBL" id="ABWE02005801">
    <property type="status" value="NOT_ANNOTATED_CDS"/>
    <property type="molecule type" value="Genomic_DNA"/>
</dbReference>
<evidence type="ECO:0000313" key="1">
    <source>
        <dbReference type="EnsemblProtists" id="HpaP814651"/>
    </source>
</evidence>
<dbReference type="Proteomes" id="UP000011713">
    <property type="component" value="Unassembled WGS sequence"/>
</dbReference>
<reference evidence="1" key="2">
    <citation type="submission" date="2015-06" db="UniProtKB">
        <authorList>
            <consortium name="EnsemblProtists"/>
        </authorList>
    </citation>
    <scope>IDENTIFICATION</scope>
    <source>
        <strain evidence="1">Emoy2</strain>
    </source>
</reference>
<reference evidence="2" key="1">
    <citation type="journal article" date="2010" name="Science">
        <title>Signatures of adaptation to obligate biotrophy in the Hyaloperonospora arabidopsidis genome.</title>
        <authorList>
            <person name="Baxter L."/>
            <person name="Tripathy S."/>
            <person name="Ishaque N."/>
            <person name="Boot N."/>
            <person name="Cabral A."/>
            <person name="Kemen E."/>
            <person name="Thines M."/>
            <person name="Ah-Fong A."/>
            <person name="Anderson R."/>
            <person name="Badejoko W."/>
            <person name="Bittner-Eddy P."/>
            <person name="Boore J.L."/>
            <person name="Chibucos M.C."/>
            <person name="Coates M."/>
            <person name="Dehal P."/>
            <person name="Delehaunty K."/>
            <person name="Dong S."/>
            <person name="Downton P."/>
            <person name="Dumas B."/>
            <person name="Fabro G."/>
            <person name="Fronick C."/>
            <person name="Fuerstenberg S.I."/>
            <person name="Fulton L."/>
            <person name="Gaulin E."/>
            <person name="Govers F."/>
            <person name="Hughes L."/>
            <person name="Humphray S."/>
            <person name="Jiang R.H."/>
            <person name="Judelson H."/>
            <person name="Kamoun S."/>
            <person name="Kyung K."/>
            <person name="Meijer H."/>
            <person name="Minx P."/>
            <person name="Morris P."/>
            <person name="Nelson J."/>
            <person name="Phuntumart V."/>
            <person name="Qutob D."/>
            <person name="Rehmany A."/>
            <person name="Rougon-Cardoso A."/>
            <person name="Ryden P."/>
            <person name="Torto-Alalibo T."/>
            <person name="Studholme D."/>
            <person name="Wang Y."/>
            <person name="Win J."/>
            <person name="Wood J."/>
            <person name="Clifton S.W."/>
            <person name="Rogers J."/>
            <person name="Van den Ackerveken G."/>
            <person name="Jones J.D."/>
            <person name="McDowell J.M."/>
            <person name="Beynon J."/>
            <person name="Tyler B.M."/>
        </authorList>
    </citation>
    <scope>NUCLEOTIDE SEQUENCE [LARGE SCALE GENOMIC DNA]</scope>
    <source>
        <strain evidence="2">Emoy2</strain>
    </source>
</reference>
<keyword evidence="2" id="KW-1185">Reference proteome</keyword>
<evidence type="ECO:0000313" key="2">
    <source>
        <dbReference type="Proteomes" id="UP000011713"/>
    </source>
</evidence>
<dbReference type="HOGENOM" id="CLU_2125837_0_0_1"/>
<name>M4C6B9_HYAAE</name>
<organism evidence="1 2">
    <name type="scientific">Hyaloperonospora arabidopsidis (strain Emoy2)</name>
    <name type="common">Downy mildew agent</name>
    <name type="synonym">Peronospora arabidopsidis</name>
    <dbReference type="NCBI Taxonomy" id="559515"/>
    <lineage>
        <taxon>Eukaryota</taxon>
        <taxon>Sar</taxon>
        <taxon>Stramenopiles</taxon>
        <taxon>Oomycota</taxon>
        <taxon>Peronosporomycetes</taxon>
        <taxon>Peronosporales</taxon>
        <taxon>Peronosporaceae</taxon>
        <taxon>Hyaloperonospora</taxon>
    </lineage>
</organism>
<protein>
    <submittedName>
        <fullName evidence="1">Uncharacterized protein</fullName>
    </submittedName>
</protein>
<dbReference type="EnsemblProtists" id="HpaT814651">
    <property type="protein sequence ID" value="HpaP814651"/>
    <property type="gene ID" value="HpaG814651"/>
</dbReference>
<sequence length="114" mass="12759">MVVVVVEVVELDEESKDQMSTDFASGKMSSGGCSSPRAAAAKFRSFMCKFMTCSPCWATARIPWSWYRSRCCISSARETVLDDVMEGGPRERMSSARLFSMYSRRVSSVDEPQD</sequence>
<dbReference type="AlphaFoldDB" id="M4C6B9"/>